<feature type="region of interest" description="Disordered" evidence="1">
    <location>
        <begin position="1103"/>
        <end position="1232"/>
    </location>
</feature>
<feature type="compositionally biased region" description="Polar residues" evidence="1">
    <location>
        <begin position="598"/>
        <end position="613"/>
    </location>
</feature>
<feature type="region of interest" description="Disordered" evidence="1">
    <location>
        <begin position="1355"/>
        <end position="1384"/>
    </location>
</feature>
<feature type="compositionally biased region" description="Low complexity" evidence="1">
    <location>
        <begin position="74"/>
        <end position="90"/>
    </location>
</feature>
<feature type="region of interest" description="Disordered" evidence="1">
    <location>
        <begin position="1493"/>
        <end position="1564"/>
    </location>
</feature>
<feature type="compositionally biased region" description="Polar residues" evidence="1">
    <location>
        <begin position="274"/>
        <end position="293"/>
    </location>
</feature>
<feature type="compositionally biased region" description="Polar residues" evidence="1">
    <location>
        <begin position="364"/>
        <end position="379"/>
    </location>
</feature>
<feature type="compositionally biased region" description="Basic and acidic residues" evidence="1">
    <location>
        <begin position="1498"/>
        <end position="1519"/>
    </location>
</feature>
<feature type="compositionally biased region" description="Basic and acidic residues" evidence="1">
    <location>
        <begin position="13"/>
        <end position="25"/>
    </location>
</feature>
<dbReference type="VEuPathDB" id="FungiDB:UMAG_04498"/>
<accession>A0A0D1CKS6</accession>
<feature type="compositionally biased region" description="Low complexity" evidence="1">
    <location>
        <begin position="1122"/>
        <end position="1150"/>
    </location>
</feature>
<feature type="compositionally biased region" description="Low complexity" evidence="1">
    <location>
        <begin position="1650"/>
        <end position="1667"/>
    </location>
</feature>
<feature type="region of interest" description="Disordered" evidence="1">
    <location>
        <begin position="1"/>
        <end position="35"/>
    </location>
</feature>
<feature type="compositionally biased region" description="Polar residues" evidence="1">
    <location>
        <begin position="1324"/>
        <end position="1340"/>
    </location>
</feature>
<feature type="compositionally biased region" description="Low complexity" evidence="1">
    <location>
        <begin position="1553"/>
        <end position="1564"/>
    </location>
</feature>
<protein>
    <submittedName>
        <fullName evidence="2">Uncharacterized protein</fullName>
    </submittedName>
</protein>
<feature type="compositionally biased region" description="Polar residues" evidence="1">
    <location>
        <begin position="348"/>
        <end position="357"/>
    </location>
</feature>
<feature type="region of interest" description="Disordered" evidence="1">
    <location>
        <begin position="654"/>
        <end position="719"/>
    </location>
</feature>
<feature type="region of interest" description="Disordered" evidence="1">
    <location>
        <begin position="453"/>
        <end position="502"/>
    </location>
</feature>
<evidence type="ECO:0000313" key="3">
    <source>
        <dbReference type="Proteomes" id="UP000000561"/>
    </source>
</evidence>
<feature type="region of interest" description="Disordered" evidence="1">
    <location>
        <begin position="1040"/>
        <end position="1077"/>
    </location>
</feature>
<feature type="compositionally biased region" description="Low complexity" evidence="1">
    <location>
        <begin position="167"/>
        <end position="193"/>
    </location>
</feature>
<feature type="compositionally biased region" description="Basic and acidic residues" evidence="1">
    <location>
        <begin position="381"/>
        <end position="391"/>
    </location>
</feature>
<feature type="compositionally biased region" description="Low complexity" evidence="1">
    <location>
        <begin position="1"/>
        <end position="12"/>
    </location>
</feature>
<evidence type="ECO:0000313" key="2">
    <source>
        <dbReference type="EMBL" id="KIS67398.1"/>
    </source>
</evidence>
<evidence type="ECO:0000256" key="1">
    <source>
        <dbReference type="SAM" id="MobiDB-lite"/>
    </source>
</evidence>
<gene>
    <name evidence="2" type="ORF">UMAG_04498</name>
</gene>
<organism evidence="2 3">
    <name type="scientific">Mycosarcoma maydis</name>
    <name type="common">Corn smut fungus</name>
    <name type="synonym">Ustilago maydis</name>
    <dbReference type="NCBI Taxonomy" id="5270"/>
    <lineage>
        <taxon>Eukaryota</taxon>
        <taxon>Fungi</taxon>
        <taxon>Dikarya</taxon>
        <taxon>Basidiomycota</taxon>
        <taxon>Ustilaginomycotina</taxon>
        <taxon>Ustilaginomycetes</taxon>
        <taxon>Ustilaginales</taxon>
        <taxon>Ustilaginaceae</taxon>
        <taxon>Mycosarcoma</taxon>
    </lineage>
</organism>
<feature type="region of interest" description="Disordered" evidence="1">
    <location>
        <begin position="1274"/>
        <end position="1340"/>
    </location>
</feature>
<feature type="region of interest" description="Disordered" evidence="1">
    <location>
        <begin position="1615"/>
        <end position="1692"/>
    </location>
</feature>
<dbReference type="Proteomes" id="UP000000561">
    <property type="component" value="Chromosome 13"/>
</dbReference>
<feature type="compositionally biased region" description="Low complexity" evidence="1">
    <location>
        <begin position="534"/>
        <end position="589"/>
    </location>
</feature>
<name>A0A0D1CKS6_MYCMD</name>
<feature type="compositionally biased region" description="Pro residues" evidence="1">
    <location>
        <begin position="218"/>
        <end position="231"/>
    </location>
</feature>
<feature type="compositionally biased region" description="Acidic residues" evidence="1">
    <location>
        <begin position="658"/>
        <end position="668"/>
    </location>
</feature>
<feature type="compositionally biased region" description="Polar residues" evidence="1">
    <location>
        <begin position="309"/>
        <end position="318"/>
    </location>
</feature>
<feature type="compositionally biased region" description="Basic and acidic residues" evidence="1">
    <location>
        <begin position="1427"/>
        <end position="1436"/>
    </location>
</feature>
<keyword evidence="3" id="KW-1185">Reference proteome</keyword>
<sequence length="1712" mass="183562">MSADSSDSSRQSDSLDRLDDADRNHVRNKVLSLRSKRRAEINLSTRLIANDTLGSDRLTWVGVDDDLEHLSSSAFSSCSLSSPSKPSNSSEYRNSGDDDDDDADSTILGHYIQALPVPPNSRPSLTPKQMHPRSSFASEETYISSHESSSQMSCMADDDDVDSHSLHTTTATDSSSPAPSRRASSARTSIASHRISEQVSCKDLAVTALPVQASSQPLGPPPDMPLPPKPLCSPRIRSPSAKWRECRPSRTPSRASALTAASFRSSISARSNAKSTESSLASPRLIPTSSQRNDQSDGSDDEISGIRNICQQFPSPFSSKEVLSPATSRLLEQSDSRLGDQALPASVFSATPSQWHNPTLKPCQPSNTMAKSTMNSYPDSETPHVHDDRSSSTKGQRGSEGVFSEILCLTDSTDTLANSQRMYRPPYGSNVSVAKVGLGAYTLSRYDSQHSQLSASKTKQTAPHAKLSQPMTTRGVQNERKQMAKTKTRETRIHHQRSDTLSRSMSELMVALDLEANEWGQRLSKSENTGSCNEQQTEIAQAQASQAIPAMRHAALSHSDSSQSSEQLDLVASDSLPSLSSSGSQAISLDDSHGPATAESSLTRPNTATSSASYDGEADATDESRTSTDLRSIYEAYRLSSSTMASHLTAPVVRIEDPEGDQVADSELDGNSSSDDMPRKRNKSSRKKSLGFEDQRAALRSRPFSPHRSASLSSKPSQAFRSTLLPTQEEMAASHDDPPSAAANTDADPYAFYEFSPSLPPFMPAGVSPRDLTGRGTWSSIVARASETMRRQPSITSIDSFATAGSGPVSLREIRAVVQAKQKHADAAHRAREQMSDQFATMSYRPFAIHQHAASFANQAVAWEGQRSSVSSIAGASSLCEGMTSGRSSSISCPAYAESMAPSVADYGTRWPVAVGADQGVGPDDVSSILSTKSFWLSRRPSASQPPAKVYVEFCMQTSPQPSPTESLYPPLDSLTVDDGVSRADAQVGSDVQEDHVVQHDRELDNLATDAPLQRRKSIASHVSMHNLDFKLDQPGLWPSRIRAPRLSSTPRRGSEARHKGTTSHGGEVDSDEESELDVHAELEDLAERSGVLDASRGFKRKLHTSAASVDKTSTDNDSNQRPIASIPARSRRISAALSRIRSQRASRSAGWTSSDDELDEANTAAPKTPHRIAASGRPSLPGSVPAKDRCSTVPLRRSKSMASMRAMKRHDSSRNMLRARSPSPDLSALTHPSDDEEVLLTADFDMDATGHFCATILDEEFDMMVGQTITTRFSGSGKANSQPKTQNGISEAADTQGTRATAKKSSYPVDDDVLSGTEDSKDSQQTVQMHARSRTSSMSSVIEMIQEADELLSSNGHSIGHSSSHDTNVSDSGGTSGHDPQRPNQVVAEILRSRMSMRSRGLPTPITLATARSVHSASIATNTEKPAAEETKVGADLEDEAPSPNLQDTPDTMAGSEIWSAFHADRSSTASTATTWSNRSIDLAQPATRTSLPTVDVVKEEESGSHSRIATDDTRLTEKQGAADASASKMSPHLRRKSSCLPVARPTNQKQSRPSLPLAPKSSSLAASVASTKTMNKAAVPSTAAMRRYQSVSGLQARAADVERSNVESQRLVASQGASATAHPSGGCLRTPSKPIRGVVREGVTPSKLPSLRSAASTSSLRSRAAVQKEPSPRTLTSRLRTPNAPGRSQLPCLVAVRASGLSRPASASTN</sequence>
<feature type="region of interest" description="Disordered" evidence="1">
    <location>
        <begin position="1418"/>
        <end position="1451"/>
    </location>
</feature>
<dbReference type="InParanoid" id="A0A0D1CKS6"/>
<dbReference type="EMBL" id="CM003152">
    <property type="protein sequence ID" value="KIS67398.1"/>
    <property type="molecule type" value="Genomic_DNA"/>
</dbReference>
<feature type="region of interest" description="Disordered" evidence="1">
    <location>
        <begin position="212"/>
        <end position="399"/>
    </location>
</feature>
<dbReference type="OrthoDB" id="3364128at2759"/>
<dbReference type="GeneID" id="23564664"/>
<dbReference type="RefSeq" id="XP_011390832.1">
    <property type="nucleotide sequence ID" value="XM_011392530.1"/>
</dbReference>
<feature type="compositionally biased region" description="Basic residues" evidence="1">
    <location>
        <begin position="680"/>
        <end position="689"/>
    </location>
</feature>
<feature type="compositionally biased region" description="Polar residues" evidence="1">
    <location>
        <begin position="1106"/>
        <end position="1121"/>
    </location>
</feature>
<feature type="compositionally biased region" description="Polar residues" evidence="1">
    <location>
        <begin position="1274"/>
        <end position="1300"/>
    </location>
</feature>
<feature type="compositionally biased region" description="Low complexity" evidence="1">
    <location>
        <begin position="144"/>
        <end position="153"/>
    </location>
</feature>
<feature type="region of interest" description="Disordered" evidence="1">
    <location>
        <begin position="524"/>
        <end position="627"/>
    </location>
</feature>
<dbReference type="OMA" id="MAGSEIW"/>
<proteinExistence type="predicted"/>
<dbReference type="KEGG" id="uma:UMAG_04498"/>
<feature type="compositionally biased region" description="Polar residues" evidence="1">
    <location>
        <begin position="708"/>
        <end position="719"/>
    </location>
</feature>
<dbReference type="eggNOG" id="ENOG502TDJQ">
    <property type="taxonomic scope" value="Eukaryota"/>
</dbReference>
<reference evidence="2 3" key="1">
    <citation type="journal article" date="2006" name="Nature">
        <title>Insights from the genome of the biotrophic fungal plant pathogen Ustilago maydis.</title>
        <authorList>
            <person name="Kamper J."/>
            <person name="Kahmann R."/>
            <person name="Bolker M."/>
            <person name="Ma L.J."/>
            <person name="Brefort T."/>
            <person name="Saville B.J."/>
            <person name="Banuett F."/>
            <person name="Kronstad J.W."/>
            <person name="Gold S.E."/>
            <person name="Muller O."/>
            <person name="Perlin M.H."/>
            <person name="Wosten H.A."/>
            <person name="de Vries R."/>
            <person name="Ruiz-Herrera J."/>
            <person name="Reynaga-Pena C.G."/>
            <person name="Snetselaar K."/>
            <person name="McCann M."/>
            <person name="Perez-Martin J."/>
            <person name="Feldbrugge M."/>
            <person name="Basse C.W."/>
            <person name="Steinberg G."/>
            <person name="Ibeas J.I."/>
            <person name="Holloman W."/>
            <person name="Guzman P."/>
            <person name="Farman M."/>
            <person name="Stajich J.E."/>
            <person name="Sentandreu R."/>
            <person name="Gonzalez-Prieto J.M."/>
            <person name="Kennell J.C."/>
            <person name="Molina L."/>
            <person name="Schirawski J."/>
            <person name="Mendoza-Mendoza A."/>
            <person name="Greilinger D."/>
            <person name="Munch K."/>
            <person name="Rossel N."/>
            <person name="Scherer M."/>
            <person name="Vranes M."/>
            <person name="Ladendorf O."/>
            <person name="Vincon V."/>
            <person name="Fuchs U."/>
            <person name="Sandrock B."/>
            <person name="Meng S."/>
            <person name="Ho E.C."/>
            <person name="Cahill M.J."/>
            <person name="Boyce K.J."/>
            <person name="Klose J."/>
            <person name="Klosterman S.J."/>
            <person name="Deelstra H.J."/>
            <person name="Ortiz-Castellanos L."/>
            <person name="Li W."/>
            <person name="Sanchez-Alonso P."/>
            <person name="Schreier P.H."/>
            <person name="Hauser-Hahn I."/>
            <person name="Vaupel M."/>
            <person name="Koopmann E."/>
            <person name="Friedrich G."/>
            <person name="Voss H."/>
            <person name="Schluter T."/>
            <person name="Margolis J."/>
            <person name="Platt D."/>
            <person name="Swimmer C."/>
            <person name="Gnirke A."/>
            <person name="Chen F."/>
            <person name="Vysotskaia V."/>
            <person name="Mannhaupt G."/>
            <person name="Guldener U."/>
            <person name="Munsterkotter M."/>
            <person name="Haase D."/>
            <person name="Oesterheld M."/>
            <person name="Mewes H.W."/>
            <person name="Mauceli E.W."/>
            <person name="DeCaprio D."/>
            <person name="Wade C.M."/>
            <person name="Butler J."/>
            <person name="Young S."/>
            <person name="Jaffe D.B."/>
            <person name="Calvo S."/>
            <person name="Nusbaum C."/>
            <person name="Galagan J."/>
            <person name="Birren B.W."/>
        </authorList>
    </citation>
    <scope>NUCLEOTIDE SEQUENCE [LARGE SCALE GENOMIC DNA]</scope>
    <source>
        <strain evidence="3">DSM 14603 / FGSC 9021 / UM521</strain>
    </source>
</reference>
<feature type="compositionally biased region" description="Basic and acidic residues" evidence="1">
    <location>
        <begin position="477"/>
        <end position="500"/>
    </location>
</feature>
<feature type="compositionally biased region" description="Low complexity" evidence="1">
    <location>
        <begin position="260"/>
        <end position="273"/>
    </location>
</feature>
<feature type="region of interest" description="Disordered" evidence="1">
    <location>
        <begin position="74"/>
        <end position="197"/>
    </location>
</feature>